<dbReference type="Proteomes" id="UP000539538">
    <property type="component" value="Unassembled WGS sequence"/>
</dbReference>
<dbReference type="RefSeq" id="WP_183264674.1">
    <property type="nucleotide sequence ID" value="NZ_BAAAVZ010000017.1"/>
</dbReference>
<proteinExistence type="predicted"/>
<protein>
    <submittedName>
        <fullName evidence="1">Uncharacterized protein</fullName>
    </submittedName>
</protein>
<gene>
    <name evidence="1" type="ORF">GGQ99_005130</name>
</gene>
<dbReference type="EMBL" id="JACHOT010000012">
    <property type="protein sequence ID" value="MBB4653340.1"/>
    <property type="molecule type" value="Genomic_DNA"/>
</dbReference>
<evidence type="ECO:0000313" key="1">
    <source>
        <dbReference type="EMBL" id="MBB4653340.1"/>
    </source>
</evidence>
<keyword evidence="2" id="KW-1185">Reference proteome</keyword>
<comment type="caution">
    <text evidence="1">The sequence shown here is derived from an EMBL/GenBank/DDBJ whole genome shotgun (WGS) entry which is preliminary data.</text>
</comment>
<name>A0ABR6LBF6_9HYPH</name>
<organism evidence="1 2">
    <name type="scientific">Aminobacter niigataensis</name>
    <dbReference type="NCBI Taxonomy" id="83265"/>
    <lineage>
        <taxon>Bacteria</taxon>
        <taxon>Pseudomonadati</taxon>
        <taxon>Pseudomonadota</taxon>
        <taxon>Alphaproteobacteria</taxon>
        <taxon>Hyphomicrobiales</taxon>
        <taxon>Phyllobacteriaceae</taxon>
        <taxon>Aminobacter</taxon>
    </lineage>
</organism>
<reference evidence="1 2" key="1">
    <citation type="submission" date="2020-08" db="EMBL/GenBank/DDBJ databases">
        <title>Genomic Encyclopedia of Type Strains, Phase IV (KMG-IV): sequencing the most valuable type-strain genomes for metagenomic binning, comparative biology and taxonomic classification.</title>
        <authorList>
            <person name="Goeker M."/>
        </authorList>
    </citation>
    <scope>NUCLEOTIDE SEQUENCE [LARGE SCALE GENOMIC DNA]</scope>
    <source>
        <strain evidence="1 2">DSM 7050</strain>
    </source>
</reference>
<accession>A0ABR6LBF6</accession>
<sequence length="246" mass="27245">MKHSVPDEGIAIIATAQRGYYGEISRIELAGGTILSAAEIVRKFSAALPDTFASFDRKMRGDSLNLDLYGYDPEQDVAVIQIRHFFKRYAKGFANVHKDYVLAGRNEETGQFFRHPVSAHAVHAAIRKDGVNPVAVIRAAQRWMWDVTDKQLATGIRQGDILIVPAKGRPANGETIEADIVLVGGTHEVHASAFCRDKKGVVYAHGPTVRHTKAQHLTTYGDGDFWHSIRVGREAATWEWGKRLGD</sequence>
<evidence type="ECO:0000313" key="2">
    <source>
        <dbReference type="Proteomes" id="UP000539538"/>
    </source>
</evidence>